<dbReference type="Gene3D" id="1.10.12.10">
    <property type="entry name" value="Lyase 2-enoyl-coa Hydratase, Chain A, domain 2"/>
    <property type="match status" value="1"/>
</dbReference>
<dbReference type="PANTHER" id="PTHR43684:SF4">
    <property type="entry name" value="ENOYL-COA HYDRATASE_ISOMERASE FAMILY PROTEIN (AFU_ORTHOLOGUE AFUA_1G01890)"/>
    <property type="match status" value="1"/>
</dbReference>
<gene>
    <name evidence="2" type="ORF">EF807_05230</name>
</gene>
<dbReference type="Gene3D" id="3.90.226.10">
    <property type="entry name" value="2-enoyl-CoA Hydratase, Chain A, domain 1"/>
    <property type="match status" value="1"/>
</dbReference>
<dbReference type="InterPro" id="IPR014748">
    <property type="entry name" value="Enoyl-CoA_hydra_C"/>
</dbReference>
<accession>A0A520KW86</accession>
<name>A0A520KW86_9EURY</name>
<dbReference type="AlphaFoldDB" id="A0A520KW86"/>
<reference evidence="2 3" key="1">
    <citation type="journal article" date="2019" name="Nat. Microbiol.">
        <title>Wide diversity of methane and short-chain alkane metabolisms in uncultured archaea.</title>
        <authorList>
            <person name="Borrel G."/>
            <person name="Adam P.S."/>
            <person name="McKay L.J."/>
            <person name="Chen L.X."/>
            <person name="Sierra-Garcia I.N."/>
            <person name="Sieber C.M."/>
            <person name="Letourneur Q."/>
            <person name="Ghozlane A."/>
            <person name="Andersen G.L."/>
            <person name="Li W.J."/>
            <person name="Hallam S.J."/>
            <person name="Muyzer G."/>
            <person name="de Oliveira V.M."/>
            <person name="Inskeep W.P."/>
            <person name="Banfield J.F."/>
            <person name="Gribaldo S."/>
        </authorList>
    </citation>
    <scope>NUCLEOTIDE SEQUENCE [LARGE SCALE GENOMIC DNA]</scope>
    <source>
        <strain evidence="2">NM1b</strain>
    </source>
</reference>
<dbReference type="SUPFAM" id="SSF52096">
    <property type="entry name" value="ClpP/crotonase"/>
    <property type="match status" value="1"/>
</dbReference>
<dbReference type="EMBL" id="RXIL01000093">
    <property type="protein sequence ID" value="RZN68875.1"/>
    <property type="molecule type" value="Genomic_DNA"/>
</dbReference>
<dbReference type="PANTHER" id="PTHR43684">
    <property type="match status" value="1"/>
</dbReference>
<dbReference type="CDD" id="cd06558">
    <property type="entry name" value="crotonase-like"/>
    <property type="match status" value="1"/>
</dbReference>
<dbReference type="InterPro" id="IPR051053">
    <property type="entry name" value="ECH/Chromodomain_protein"/>
</dbReference>
<protein>
    <recommendedName>
        <fullName evidence="4">Enoyl-CoA hydratase/isomerase family protein</fullName>
    </recommendedName>
</protein>
<evidence type="ECO:0000313" key="2">
    <source>
        <dbReference type="EMBL" id="RZN68875.1"/>
    </source>
</evidence>
<dbReference type="InterPro" id="IPR001753">
    <property type="entry name" value="Enoyl-CoA_hydra/iso"/>
</dbReference>
<evidence type="ECO:0000313" key="3">
    <source>
        <dbReference type="Proteomes" id="UP000320766"/>
    </source>
</evidence>
<evidence type="ECO:0008006" key="4">
    <source>
        <dbReference type="Google" id="ProtNLM"/>
    </source>
</evidence>
<organism evidence="2 3">
    <name type="scientific">Candidatus Methanolliviera hydrocarbonicum</name>
    <dbReference type="NCBI Taxonomy" id="2491085"/>
    <lineage>
        <taxon>Archaea</taxon>
        <taxon>Methanobacteriati</taxon>
        <taxon>Methanobacteriota</taxon>
        <taxon>Candidatus Methanoliparia</taxon>
        <taxon>Candidatus Methanoliparales</taxon>
        <taxon>Candidatus Methanollivieraceae</taxon>
        <taxon>Candidatus Methanolliviera</taxon>
    </lineage>
</organism>
<comment type="caution">
    <text evidence="2">The sequence shown here is derived from an EMBL/GenBank/DDBJ whole genome shotgun (WGS) entry which is preliminary data.</text>
</comment>
<dbReference type="Proteomes" id="UP000320766">
    <property type="component" value="Unassembled WGS sequence"/>
</dbReference>
<proteinExistence type="inferred from homology"/>
<comment type="similarity">
    <text evidence="1">Belongs to the enoyl-CoA hydratase/isomerase family.</text>
</comment>
<sequence>MKGVLNLDYKTIIYEKDKNGIVTVTFNRPERLNAINPLMSWEIRESLKEMSEDKKVKVAIFTGKGRAFSSGMDLKMDITLPEEADVDLGDIAQKGLILELFDFEKPTIAAVNGVAMGFGWNFAQACDLVHASEEATMGYFFVKRALVPEAGSTYLLPRSVGIHRAKELMFFGDRFDARKAFELGLVNKVLLAEELMPEAKRTAEKLAKGPSLSLKLIKKMINSHLRDHISHALDLENDGLYETMSSMDFFEAIVAFSEKRKPIFRGE</sequence>
<dbReference type="InterPro" id="IPR029045">
    <property type="entry name" value="ClpP/crotonase-like_dom_sf"/>
</dbReference>
<evidence type="ECO:0000256" key="1">
    <source>
        <dbReference type="ARBA" id="ARBA00005254"/>
    </source>
</evidence>
<dbReference type="Pfam" id="PF00378">
    <property type="entry name" value="ECH_1"/>
    <property type="match status" value="1"/>
</dbReference>